<sequence>MQTIGAWLWDNRKSLITTALFGALLELLFFFPVYLTWWLVGLTIILLVGVWWLASFTRAWRRWWWLWAEAIWVVVGGLGLVVFSLLNMWQFQAITLGIVLVLLALLHTYDKYLQTGSWSVKSFSLLSFLDLVAFFAAGAAILTATDFYNLDPAWLMLAYLGQVILAANLRFWREEVVSVRKWFYVLVTAVVVEELLWVIASWHRGVYLKSFLLAMIFYVFLDFILHYSRGTLTIKVVVEYASLVAFLLVAIFVFDWLLILQ</sequence>
<evidence type="ECO:0000256" key="1">
    <source>
        <dbReference type="SAM" id="Phobius"/>
    </source>
</evidence>
<feature type="transmembrane region" description="Helical" evidence="1">
    <location>
        <begin position="206"/>
        <end position="225"/>
    </location>
</feature>
<evidence type="ECO:0000313" key="2">
    <source>
        <dbReference type="EMBL" id="KKW26961.1"/>
    </source>
</evidence>
<comment type="caution">
    <text evidence="2">The sequence shown here is derived from an EMBL/GenBank/DDBJ whole genome shotgun (WGS) entry which is preliminary data.</text>
</comment>
<gene>
    <name evidence="2" type="ORF">VF00_C0002G0286</name>
</gene>
<organism evidence="2 3">
    <name type="scientific">candidate division Kazan bacterium GW2011_GWB1_52_7</name>
    <dbReference type="NCBI Taxonomy" id="1620414"/>
    <lineage>
        <taxon>Bacteria</taxon>
        <taxon>Bacteria division Kazan-3B-28</taxon>
    </lineage>
</organism>
<proteinExistence type="predicted"/>
<protein>
    <submittedName>
        <fullName evidence="2">Uncharacterized protein</fullName>
    </submittedName>
</protein>
<accession>A0A0G1X7H8</accession>
<dbReference type="AlphaFoldDB" id="A0A0G1X7H8"/>
<keyword evidence="1" id="KW-1133">Transmembrane helix</keyword>
<dbReference type="Proteomes" id="UP000034913">
    <property type="component" value="Unassembled WGS sequence"/>
</dbReference>
<feature type="transmembrane region" description="Helical" evidence="1">
    <location>
        <begin position="153"/>
        <end position="171"/>
    </location>
</feature>
<name>A0A0G1X7H8_UNCK3</name>
<dbReference type="EMBL" id="LCRB01000002">
    <property type="protein sequence ID" value="KKW26961.1"/>
    <property type="molecule type" value="Genomic_DNA"/>
</dbReference>
<feature type="transmembrane region" description="Helical" evidence="1">
    <location>
        <begin position="118"/>
        <end position="141"/>
    </location>
</feature>
<reference evidence="2 3" key="1">
    <citation type="journal article" date="2015" name="Nature">
        <title>rRNA introns, odd ribosomes, and small enigmatic genomes across a large radiation of phyla.</title>
        <authorList>
            <person name="Brown C.T."/>
            <person name="Hug L.A."/>
            <person name="Thomas B.C."/>
            <person name="Sharon I."/>
            <person name="Castelle C.J."/>
            <person name="Singh A."/>
            <person name="Wilkins M.J."/>
            <person name="Williams K.H."/>
            <person name="Banfield J.F."/>
        </authorList>
    </citation>
    <scope>NUCLEOTIDE SEQUENCE [LARGE SCALE GENOMIC DNA]</scope>
</reference>
<feature type="transmembrane region" description="Helical" evidence="1">
    <location>
        <begin position="12"/>
        <end position="31"/>
    </location>
</feature>
<feature type="transmembrane region" description="Helical" evidence="1">
    <location>
        <begin position="37"/>
        <end position="56"/>
    </location>
</feature>
<feature type="transmembrane region" description="Helical" evidence="1">
    <location>
        <begin position="183"/>
        <end position="200"/>
    </location>
</feature>
<feature type="transmembrane region" description="Helical" evidence="1">
    <location>
        <begin position="237"/>
        <end position="259"/>
    </location>
</feature>
<evidence type="ECO:0000313" key="3">
    <source>
        <dbReference type="Proteomes" id="UP000034913"/>
    </source>
</evidence>
<keyword evidence="1" id="KW-0812">Transmembrane</keyword>
<keyword evidence="1" id="KW-0472">Membrane</keyword>
<feature type="transmembrane region" description="Helical" evidence="1">
    <location>
        <begin position="63"/>
        <end position="83"/>
    </location>
</feature>
<feature type="transmembrane region" description="Helical" evidence="1">
    <location>
        <begin position="89"/>
        <end position="106"/>
    </location>
</feature>